<gene>
    <name evidence="15" type="ORF">CSUI_003151</name>
</gene>
<feature type="compositionally biased region" description="Low complexity" evidence="13">
    <location>
        <begin position="18"/>
        <end position="75"/>
    </location>
</feature>
<dbReference type="InterPro" id="IPR013105">
    <property type="entry name" value="TPR_2"/>
</dbReference>
<accession>A0A2C6L3S0</accession>
<feature type="repeat" description="TPR" evidence="12">
    <location>
        <begin position="397"/>
        <end position="430"/>
    </location>
</feature>
<evidence type="ECO:0000256" key="12">
    <source>
        <dbReference type="PROSITE-ProRule" id="PRU00339"/>
    </source>
</evidence>
<feature type="repeat" description="TPR" evidence="12">
    <location>
        <begin position="431"/>
        <end position="464"/>
    </location>
</feature>
<evidence type="ECO:0000256" key="7">
    <source>
        <dbReference type="ARBA" id="ARBA00022679"/>
    </source>
</evidence>
<dbReference type="VEuPathDB" id="ToxoDB:CSUI_003151"/>
<evidence type="ECO:0000256" key="1">
    <source>
        <dbReference type="ARBA" id="ARBA00004123"/>
    </source>
</evidence>
<comment type="subcellular location">
    <subcellularLocation>
        <location evidence="1">Nucleus</location>
    </subcellularLocation>
</comment>
<dbReference type="GO" id="GO:0097363">
    <property type="term" value="F:protein O-acetylglucosaminyltransferase activity"/>
    <property type="evidence" value="ECO:0007669"/>
    <property type="project" value="UniProtKB-EC"/>
</dbReference>
<dbReference type="PANTHER" id="PTHR44835:SF1">
    <property type="entry name" value="PROTEIN O-GLCNAC TRANSFERASE"/>
    <property type="match status" value="1"/>
</dbReference>
<evidence type="ECO:0000256" key="11">
    <source>
        <dbReference type="ARBA" id="ARBA00023242"/>
    </source>
</evidence>
<feature type="repeat" description="TPR" evidence="12">
    <location>
        <begin position="179"/>
        <end position="212"/>
    </location>
</feature>
<dbReference type="Pfam" id="PF07719">
    <property type="entry name" value="TPR_2"/>
    <property type="match status" value="1"/>
</dbReference>
<organism evidence="15 16">
    <name type="scientific">Cystoisospora suis</name>
    <dbReference type="NCBI Taxonomy" id="483139"/>
    <lineage>
        <taxon>Eukaryota</taxon>
        <taxon>Sar</taxon>
        <taxon>Alveolata</taxon>
        <taxon>Apicomplexa</taxon>
        <taxon>Conoidasida</taxon>
        <taxon>Coccidia</taxon>
        <taxon>Eucoccidiorida</taxon>
        <taxon>Eimeriorina</taxon>
        <taxon>Sarcocystidae</taxon>
        <taxon>Cystoisospora</taxon>
    </lineage>
</organism>
<feature type="domain" description="O-GlcNAc transferase C-terminal" evidence="14">
    <location>
        <begin position="766"/>
        <end position="932"/>
    </location>
</feature>
<dbReference type="SMART" id="SM00671">
    <property type="entry name" value="SEL1"/>
    <property type="match status" value="5"/>
</dbReference>
<evidence type="ECO:0000256" key="4">
    <source>
        <dbReference type="ARBA" id="ARBA00011970"/>
    </source>
</evidence>
<dbReference type="EMBL" id="MIGC01001367">
    <property type="protein sequence ID" value="PHJ22999.1"/>
    <property type="molecule type" value="Genomic_DNA"/>
</dbReference>
<sequence>MKGRDSSSLADATGGGPHRSSPLSSPGPSSPSSSAMPAASHSSHSSQPGFPQASSPSSLSSDSSLSVSNHVSPPSDQSHLPNGLHVPSPSSSSSSSSSSVSSTHHAAVVTPAEIMRQASFLSSRDKHQEALAVYTAGLRLFPRDTNLWNCKGVVLRALGRTDEALACCREALLADPTNGNASNNIGVILKERGDLTGAIHHYKEALKCHPEHTTCRANLAVALTDLGTKLKQEKNLEQALQRYLEALTADPTYAPGYYNLGVLHAENGDVTTALKMYDQALQFNPRYVEAYNNIGAIYKNLGKLKEAIAYYEKALSYNPSYQMSQSNLAVALTDLGTQLKSIEGARKGVSLYKKALLYNPFYADAYYNLGVAYAELMKYDRALVNYQLATAFNPNCAEAYNNMGVIYKDRENPDQAIACYKKALAIRPDFAQTLNNLGVLYTCTGKMSEALRYAIKAIEVCPDYAEAYNNLGVLYRDEGEISLSIQAYDRCLALDPLSPNAFHNKLLAMNYLEELREDEIFRVSEEWGDAFLSRRKQYTSWLCPPIEIRPRNQEVTPHSFQSNSIHALSTSSSSIVSSSVTLSSSPATTTSTASRVIRVGYIGPDFFTHSVSYFIHTPLMYHDASRFHVTVYANVVREDDKTQMFKTLPSKWKSITGMPDGEVAKMIRDEDQIDILVELAGHTAHNRLDVLAYKPAPIQVTWIGYPNTTGLKTVDFRISDSIADPPDTLQRFTEELARLPQCFVNYQPPPLPLDTLVVSLPPVLENGFITFGSFNNLAKLGKQAFHVWSSVLRALPTSRLLVKARPFADAEMRKKFVKKFERQGISSDRIDTMALIPSCADHLMVYCLVDIALDSFPYAGTTTTCEALLMGVPVLSLRRQHCHATNVGATLLQYYGFPELIADTPEDYVHRAVELAGDVARLKKYRQSIRAAILERASKSRAEEFTRDLEDMYCQMILKKKDRFSHV</sequence>
<dbReference type="Gene3D" id="3.40.50.11380">
    <property type="match status" value="1"/>
</dbReference>
<keyword evidence="6 15" id="KW-0328">Glycosyltransferase</keyword>
<feature type="repeat" description="TPR" evidence="12">
    <location>
        <begin position="254"/>
        <end position="287"/>
    </location>
</feature>
<dbReference type="EC" id="2.4.1.255" evidence="4"/>
<feature type="repeat" description="TPR" evidence="12">
    <location>
        <begin position="363"/>
        <end position="396"/>
    </location>
</feature>
<keyword evidence="16" id="KW-1185">Reference proteome</keyword>
<reference evidence="15 16" key="1">
    <citation type="journal article" date="2017" name="Int. J. Parasitol.">
        <title>The genome of the protozoan parasite Cystoisospora suis and a reverse vaccinology approach to identify vaccine candidates.</title>
        <authorList>
            <person name="Palmieri N."/>
            <person name="Shrestha A."/>
            <person name="Ruttkowski B."/>
            <person name="Beck T."/>
            <person name="Vogl C."/>
            <person name="Tomley F."/>
            <person name="Blake D.P."/>
            <person name="Joachim A."/>
        </authorList>
    </citation>
    <scope>NUCLEOTIDE SEQUENCE [LARGE SCALE GENOMIC DNA]</scope>
    <source>
        <strain evidence="15 16">Wien I</strain>
    </source>
</reference>
<dbReference type="Gene3D" id="1.25.40.10">
    <property type="entry name" value="Tetratricopeptide repeat domain"/>
    <property type="match status" value="4"/>
</dbReference>
<dbReference type="SUPFAM" id="SSF48452">
    <property type="entry name" value="TPR-like"/>
    <property type="match status" value="3"/>
</dbReference>
<dbReference type="InterPro" id="IPR019734">
    <property type="entry name" value="TPR_rpt"/>
</dbReference>
<dbReference type="PANTHER" id="PTHR44835">
    <property type="entry name" value="UDP-N-ACETYLGLUCOSAMINE--PEPTIDE N-ACETYLGLUCOSAMINYLTRANSFERASE SPINDLY-RELATED"/>
    <property type="match status" value="1"/>
</dbReference>
<evidence type="ECO:0000313" key="15">
    <source>
        <dbReference type="EMBL" id="PHJ22999.1"/>
    </source>
</evidence>
<keyword evidence="8" id="KW-0677">Repeat</keyword>
<dbReference type="PROSITE" id="PS50293">
    <property type="entry name" value="TPR_REGION"/>
    <property type="match status" value="5"/>
</dbReference>
<dbReference type="Pfam" id="PF13844">
    <property type="entry name" value="Glyco_transf_41"/>
    <property type="match status" value="2"/>
</dbReference>
<keyword evidence="9 12" id="KW-0802">TPR repeat</keyword>
<dbReference type="Pfam" id="PF13414">
    <property type="entry name" value="TPR_11"/>
    <property type="match status" value="1"/>
</dbReference>
<dbReference type="InterPro" id="IPR029489">
    <property type="entry name" value="OGT/SEC/SPY_C"/>
</dbReference>
<feature type="repeat" description="TPR" evidence="12">
    <location>
        <begin position="288"/>
        <end position="321"/>
    </location>
</feature>
<dbReference type="GO" id="GO:0005634">
    <property type="term" value="C:nucleus"/>
    <property type="evidence" value="ECO:0007669"/>
    <property type="project" value="UniProtKB-SubCell"/>
</dbReference>
<evidence type="ECO:0000256" key="8">
    <source>
        <dbReference type="ARBA" id="ARBA00022737"/>
    </source>
</evidence>
<evidence type="ECO:0000256" key="9">
    <source>
        <dbReference type="ARBA" id="ARBA00022803"/>
    </source>
</evidence>
<proteinExistence type="inferred from homology"/>
<dbReference type="AlphaFoldDB" id="A0A2C6L3S0"/>
<evidence type="ECO:0000259" key="14">
    <source>
        <dbReference type="Pfam" id="PF13844"/>
    </source>
</evidence>
<evidence type="ECO:0000256" key="2">
    <source>
        <dbReference type="ARBA" id="ARBA00004922"/>
    </source>
</evidence>
<dbReference type="InterPro" id="IPR006597">
    <property type="entry name" value="Sel1-like"/>
</dbReference>
<dbReference type="Gene3D" id="3.40.50.2000">
    <property type="entry name" value="Glycogen Phosphorylase B"/>
    <property type="match status" value="1"/>
</dbReference>
<dbReference type="Pfam" id="PF00515">
    <property type="entry name" value="TPR_1"/>
    <property type="match status" value="4"/>
</dbReference>
<dbReference type="InterPro" id="IPR011990">
    <property type="entry name" value="TPR-like_helical_dom_sf"/>
</dbReference>
<dbReference type="Pfam" id="PF13374">
    <property type="entry name" value="TPR_10"/>
    <property type="match status" value="2"/>
</dbReference>
<dbReference type="PROSITE" id="PS50005">
    <property type="entry name" value="TPR"/>
    <property type="match status" value="9"/>
</dbReference>
<dbReference type="UniPathway" id="UPA00378"/>
<protein>
    <recommendedName>
        <fullName evidence="5">Probable UDP-N-acetylglucosamine--peptide N-acetylglucosaminyltransferase SPINDLY</fullName>
        <ecNumber evidence="4">2.4.1.255</ecNumber>
    </recommendedName>
</protein>
<evidence type="ECO:0000256" key="13">
    <source>
        <dbReference type="SAM" id="MobiDB-lite"/>
    </source>
</evidence>
<comment type="caution">
    <text evidence="15">The sequence shown here is derived from an EMBL/GenBank/DDBJ whole genome shotgun (WGS) entry which is preliminary data.</text>
</comment>
<feature type="compositionally biased region" description="Polar residues" evidence="13">
    <location>
        <begin position="1"/>
        <end position="10"/>
    </location>
</feature>
<evidence type="ECO:0000256" key="10">
    <source>
        <dbReference type="ARBA" id="ARBA00022941"/>
    </source>
</evidence>
<keyword evidence="10" id="KW-0939">Gibberellin signaling pathway</keyword>
<dbReference type="RefSeq" id="XP_067924676.1">
    <property type="nucleotide sequence ID" value="XM_068063349.1"/>
</dbReference>
<evidence type="ECO:0000256" key="5">
    <source>
        <dbReference type="ARBA" id="ARBA00019143"/>
    </source>
</evidence>
<feature type="domain" description="O-GlcNAc transferase C-terminal" evidence="14">
    <location>
        <begin position="591"/>
        <end position="743"/>
    </location>
</feature>
<keyword evidence="7 15" id="KW-0808">Transferase</keyword>
<dbReference type="Proteomes" id="UP000221165">
    <property type="component" value="Unassembled WGS sequence"/>
</dbReference>
<dbReference type="SMART" id="SM00028">
    <property type="entry name" value="TPR"/>
    <property type="match status" value="11"/>
</dbReference>
<dbReference type="OrthoDB" id="420945at2759"/>
<dbReference type="GO" id="GO:0009740">
    <property type="term" value="P:gibberellic acid mediated signaling pathway"/>
    <property type="evidence" value="ECO:0007669"/>
    <property type="project" value="UniProtKB-KW"/>
</dbReference>
<name>A0A2C6L3S0_9APIC</name>
<dbReference type="InterPro" id="IPR051939">
    <property type="entry name" value="Glycosyltr_41/O-GlcNAc_trsf"/>
</dbReference>
<evidence type="ECO:0000313" key="16">
    <source>
        <dbReference type="Proteomes" id="UP000221165"/>
    </source>
</evidence>
<comment type="pathway">
    <text evidence="2">Protein modification; protein glycosylation.</text>
</comment>
<feature type="repeat" description="TPR" evidence="12">
    <location>
        <begin position="220"/>
        <end position="253"/>
    </location>
</feature>
<feature type="compositionally biased region" description="Low complexity" evidence="13">
    <location>
        <begin position="86"/>
        <end position="102"/>
    </location>
</feature>
<comment type="similarity">
    <text evidence="3">Belongs to the glycosyltransferase 41 family. O-GlcNAc transferase subfamily.</text>
</comment>
<keyword evidence="11" id="KW-0539">Nucleus</keyword>
<feature type="repeat" description="TPR" evidence="12">
    <location>
        <begin position="465"/>
        <end position="498"/>
    </location>
</feature>
<feature type="repeat" description="TPR" evidence="12">
    <location>
        <begin position="145"/>
        <end position="178"/>
    </location>
</feature>
<evidence type="ECO:0000256" key="6">
    <source>
        <dbReference type="ARBA" id="ARBA00022676"/>
    </source>
</evidence>
<feature type="region of interest" description="Disordered" evidence="13">
    <location>
        <begin position="1"/>
        <end position="104"/>
    </location>
</feature>
<evidence type="ECO:0000256" key="3">
    <source>
        <dbReference type="ARBA" id="ARBA00005386"/>
    </source>
</evidence>
<dbReference type="GeneID" id="94426560"/>